<evidence type="ECO:0000313" key="7">
    <source>
        <dbReference type="Proteomes" id="UP000293045"/>
    </source>
</evidence>
<protein>
    <submittedName>
        <fullName evidence="6">SNF2-like putative regulator of chromatin protein</fullName>
    </submittedName>
</protein>
<dbReference type="PROSITE" id="PS51194">
    <property type="entry name" value="HELICASE_CTER"/>
    <property type="match status" value="1"/>
</dbReference>
<dbReference type="Pfam" id="PF00176">
    <property type="entry name" value="SNF2-rel_dom"/>
    <property type="match status" value="1"/>
</dbReference>
<dbReference type="GO" id="GO:0043596">
    <property type="term" value="C:nuclear replication fork"/>
    <property type="evidence" value="ECO:0007669"/>
    <property type="project" value="TreeGrafter"/>
</dbReference>
<dbReference type="GO" id="GO:0031297">
    <property type="term" value="P:replication fork processing"/>
    <property type="evidence" value="ECO:0007669"/>
    <property type="project" value="TreeGrafter"/>
</dbReference>
<dbReference type="SMART" id="SM00490">
    <property type="entry name" value="HELICc"/>
    <property type="match status" value="1"/>
</dbReference>
<organism evidence="6 7">
    <name type="scientific">Hamiltosporidium magnivora</name>
    <dbReference type="NCBI Taxonomy" id="148818"/>
    <lineage>
        <taxon>Eukaryota</taxon>
        <taxon>Fungi</taxon>
        <taxon>Fungi incertae sedis</taxon>
        <taxon>Microsporidia</taxon>
        <taxon>Dubosqiidae</taxon>
        <taxon>Hamiltosporidium</taxon>
    </lineage>
</organism>
<dbReference type="InterPro" id="IPR001650">
    <property type="entry name" value="Helicase_C-like"/>
</dbReference>
<dbReference type="SUPFAM" id="SSF52540">
    <property type="entry name" value="P-loop containing nucleoside triphosphate hydrolases"/>
    <property type="match status" value="2"/>
</dbReference>
<dbReference type="PANTHER" id="PTHR45766">
    <property type="entry name" value="DNA ANNEALING HELICASE AND ENDONUCLEASE ZRANB3 FAMILY MEMBER"/>
    <property type="match status" value="1"/>
</dbReference>
<name>A0A4Q9LE22_9MICR</name>
<dbReference type="GO" id="GO:0016787">
    <property type="term" value="F:hydrolase activity"/>
    <property type="evidence" value="ECO:0007669"/>
    <property type="project" value="UniProtKB-KW"/>
</dbReference>
<proteinExistence type="predicted"/>
<keyword evidence="3" id="KW-0067">ATP-binding</keyword>
<keyword evidence="2" id="KW-0378">Hydrolase</keyword>
<evidence type="ECO:0000259" key="5">
    <source>
        <dbReference type="PROSITE" id="PS51194"/>
    </source>
</evidence>
<dbReference type="Pfam" id="PF00271">
    <property type="entry name" value="Helicase_C"/>
    <property type="match status" value="1"/>
</dbReference>
<dbReference type="Proteomes" id="UP000293045">
    <property type="component" value="Unassembled WGS sequence"/>
</dbReference>
<sequence>MPSIPVVNKPVKMKLKEDGSIEVKPSNKIISTILTSFPNKKSTYILETNSWKINIEIYEDFCIKLKQNKILYEEIPKGVINVLKKNIKNEFYDLKNGIYSYLLPFQMQGVNFALNRKGKILLADDMGLGKTIQALAIAYYYKLEWPLLIIAPASLLYNWAESINTFLKMESTIIRKMSDFGEKISIISYDQASKNSDLILKLKHQVIIVDECHYLKSQQSKRTVNLLPIIQNSTRSILLSGTPAMSRPLELFSIISAIDKFIFPKFYEYGKRYCNGRKVGHWYDYKGSSNLEELNYLLNKTFMLRRTKECVLNELPNKFRRHVILNLDDSKTENKDSTSLNKILNENKKNIDENLTEVSDNIMTLYCEAGKLKANKVIEYLSCLIEKQIKFVVFAHHGFMIEQISKFLEETGINFIRIDGKTPVNHRQQLVNKYQNNANITVALLGLTACASGLTLTEGKAVVFSELYWNPGTMLQAEDRIHRIGQKDSVDIHYLIGKNTIDEYVWPKILKKLNVLESLGIGTNDLKDIGPFDLKQKRLENFLQKK</sequence>
<evidence type="ECO:0000256" key="2">
    <source>
        <dbReference type="ARBA" id="ARBA00022801"/>
    </source>
</evidence>
<dbReference type="PANTHER" id="PTHR45766:SF6">
    <property type="entry name" value="SWI_SNF-RELATED MATRIX-ASSOCIATED ACTIN-DEPENDENT REGULATOR OF CHROMATIN SUBFAMILY A-LIKE PROTEIN 1"/>
    <property type="match status" value="1"/>
</dbReference>
<dbReference type="GO" id="GO:0005524">
    <property type="term" value="F:ATP binding"/>
    <property type="evidence" value="ECO:0007669"/>
    <property type="project" value="InterPro"/>
</dbReference>
<dbReference type="InterPro" id="IPR038718">
    <property type="entry name" value="SNF2-like_sf"/>
</dbReference>
<keyword evidence="1" id="KW-0547">Nucleotide-binding</keyword>
<dbReference type="InterPro" id="IPR027417">
    <property type="entry name" value="P-loop_NTPase"/>
</dbReference>
<gene>
    <name evidence="6" type="ORF">CWI39_0540p0020</name>
</gene>
<dbReference type="EMBL" id="PIXR01000540">
    <property type="protein sequence ID" value="TBU06188.1"/>
    <property type="molecule type" value="Genomic_DNA"/>
</dbReference>
<accession>A0A4Q9LE22</accession>
<evidence type="ECO:0000313" key="6">
    <source>
        <dbReference type="EMBL" id="TBU06188.1"/>
    </source>
</evidence>
<dbReference type="Gene3D" id="3.40.50.300">
    <property type="entry name" value="P-loop containing nucleotide triphosphate hydrolases"/>
    <property type="match status" value="1"/>
</dbReference>
<evidence type="ECO:0000259" key="4">
    <source>
        <dbReference type="PROSITE" id="PS51192"/>
    </source>
</evidence>
<dbReference type="InterPro" id="IPR000330">
    <property type="entry name" value="SNF2_N"/>
</dbReference>
<dbReference type="VEuPathDB" id="MicrosporidiaDB:CWI39_0540p0020"/>
<comment type="caution">
    <text evidence="6">The sequence shown here is derived from an EMBL/GenBank/DDBJ whole genome shotgun (WGS) entry which is preliminary data.</text>
</comment>
<reference evidence="6 7" key="1">
    <citation type="submission" date="2017-12" db="EMBL/GenBank/DDBJ databases">
        <authorList>
            <person name="Pombert J.-F."/>
            <person name="Haag K.L."/>
            <person name="Ebert D."/>
        </authorList>
    </citation>
    <scope>NUCLEOTIDE SEQUENCE [LARGE SCALE GENOMIC DNA]</scope>
    <source>
        <strain evidence="6">IL-BN-2</strain>
    </source>
</reference>
<evidence type="ECO:0000256" key="1">
    <source>
        <dbReference type="ARBA" id="ARBA00022741"/>
    </source>
</evidence>
<dbReference type="AlphaFoldDB" id="A0A4Q9LE22"/>
<dbReference type="CDD" id="cd18793">
    <property type="entry name" value="SF2_C_SNF"/>
    <property type="match status" value="1"/>
</dbReference>
<dbReference type="CDD" id="cd18010">
    <property type="entry name" value="DEXHc_HARP_SMARCAL1"/>
    <property type="match status" value="1"/>
</dbReference>
<dbReference type="VEuPathDB" id="MicrosporidiaDB:CWI36_0883p0010"/>
<dbReference type="InterPro" id="IPR014001">
    <property type="entry name" value="Helicase_ATP-bd"/>
</dbReference>
<dbReference type="SMART" id="SM00487">
    <property type="entry name" value="DEXDc"/>
    <property type="match status" value="1"/>
</dbReference>
<evidence type="ECO:0000256" key="3">
    <source>
        <dbReference type="ARBA" id="ARBA00022840"/>
    </source>
</evidence>
<feature type="domain" description="Helicase ATP-binding" evidence="4">
    <location>
        <begin position="111"/>
        <end position="261"/>
    </location>
</feature>
<dbReference type="InterPro" id="IPR049730">
    <property type="entry name" value="SNF2/RAD54-like_C"/>
</dbReference>
<dbReference type="PROSITE" id="PS51192">
    <property type="entry name" value="HELICASE_ATP_BIND_1"/>
    <property type="match status" value="1"/>
</dbReference>
<dbReference type="Gene3D" id="3.40.50.10810">
    <property type="entry name" value="Tandem AAA-ATPase domain"/>
    <property type="match status" value="1"/>
</dbReference>
<dbReference type="GO" id="GO:0006281">
    <property type="term" value="P:DNA repair"/>
    <property type="evidence" value="ECO:0007669"/>
    <property type="project" value="TreeGrafter"/>
</dbReference>
<feature type="domain" description="Helicase C-terminal" evidence="5">
    <location>
        <begin position="376"/>
        <end position="540"/>
    </location>
</feature>